<dbReference type="EMBL" id="AP022588">
    <property type="protein sequence ID" value="BBY29550.1"/>
    <property type="molecule type" value="Genomic_DNA"/>
</dbReference>
<dbReference type="Pfam" id="PF00202">
    <property type="entry name" value="Aminotran_3"/>
    <property type="match status" value="1"/>
</dbReference>
<sequence>MTTTTQDTATLPNGLSVEDARAEAARTYELDRTHVFHSWSAQGQIKPMTIVASDGSYVWDGDGNKLLDFSGQLVFTNIGHQHPKVVAAIQAQAAKLCTVAPQHANDARSEAARLIAERTPGDLNRVFFTNGGADAVEHAVRMARLHTGRYKVLSRYRSYHGGTDTAINLTGDPRRYPNDYASAGVVHFNGPFLYRSSFHAENEQQETERALEYLDRLIQHEGASSFAAIILESVPGTAGIMVPPPGYMAGVREICDRYGMVMIADEVMAGFGRTGEWFAIQNFDVTPDLITFAKGVTSGYVPLGGVAISEEIAATFNDRAYPGGLTYSGHPLACAAAVATINAMEDEGMVANAKRIGTDVLGPGLRDLAAKHRCVGEVRGLGVFWAIELVADQETREPLAPYGGSSPAMNAVIGACKSGGLLPFANFNRIHAVPACNVTDDEVAEGLRILDAAFDVADAEL</sequence>
<protein>
    <submittedName>
        <fullName evidence="4">Aspartate aminotransferase family protein</fullName>
    </submittedName>
</protein>
<organism evidence="4 5">
    <name type="scientific">Mycolicibacterium sediminis</name>
    <dbReference type="NCBI Taxonomy" id="1286180"/>
    <lineage>
        <taxon>Bacteria</taxon>
        <taxon>Bacillati</taxon>
        <taxon>Actinomycetota</taxon>
        <taxon>Actinomycetes</taxon>
        <taxon>Mycobacteriales</taxon>
        <taxon>Mycobacteriaceae</taxon>
        <taxon>Mycolicibacterium</taxon>
    </lineage>
</organism>
<gene>
    <name evidence="4" type="ORF">MSEDJ_36460</name>
</gene>
<dbReference type="NCBIfam" id="NF004718">
    <property type="entry name" value="PRK06062.1"/>
    <property type="match status" value="1"/>
</dbReference>
<dbReference type="KEGG" id="msei:MSEDJ_36460"/>
<keyword evidence="4" id="KW-0808">Transferase</keyword>
<evidence type="ECO:0000313" key="4">
    <source>
        <dbReference type="EMBL" id="BBY29550.1"/>
    </source>
</evidence>
<dbReference type="GO" id="GO:0005829">
    <property type="term" value="C:cytosol"/>
    <property type="evidence" value="ECO:0007669"/>
    <property type="project" value="TreeGrafter"/>
</dbReference>
<evidence type="ECO:0000256" key="1">
    <source>
        <dbReference type="ARBA" id="ARBA00008954"/>
    </source>
</evidence>
<dbReference type="InterPro" id="IPR015422">
    <property type="entry name" value="PyrdxlP-dep_Trfase_small"/>
</dbReference>
<accession>A0A7I7QU52</accession>
<dbReference type="Gene3D" id="3.40.640.10">
    <property type="entry name" value="Type I PLP-dependent aspartate aminotransferase-like (Major domain)"/>
    <property type="match status" value="1"/>
</dbReference>
<proteinExistence type="inferred from homology"/>
<evidence type="ECO:0000313" key="5">
    <source>
        <dbReference type="Proteomes" id="UP000467193"/>
    </source>
</evidence>
<dbReference type="GO" id="GO:0030170">
    <property type="term" value="F:pyridoxal phosphate binding"/>
    <property type="evidence" value="ECO:0007669"/>
    <property type="project" value="InterPro"/>
</dbReference>
<dbReference type="GO" id="GO:0008483">
    <property type="term" value="F:transaminase activity"/>
    <property type="evidence" value="ECO:0007669"/>
    <property type="project" value="UniProtKB-KW"/>
</dbReference>
<dbReference type="CDD" id="cd00610">
    <property type="entry name" value="OAT_like"/>
    <property type="match status" value="1"/>
</dbReference>
<dbReference type="PANTHER" id="PTHR43094:SF1">
    <property type="entry name" value="AMINOTRANSFERASE CLASS-III"/>
    <property type="match status" value="1"/>
</dbReference>
<dbReference type="PANTHER" id="PTHR43094">
    <property type="entry name" value="AMINOTRANSFERASE"/>
    <property type="match status" value="1"/>
</dbReference>
<keyword evidence="4" id="KW-0032">Aminotransferase</keyword>
<dbReference type="PROSITE" id="PS00600">
    <property type="entry name" value="AA_TRANSFER_CLASS_3"/>
    <property type="match status" value="1"/>
</dbReference>
<keyword evidence="5" id="KW-1185">Reference proteome</keyword>
<evidence type="ECO:0000256" key="2">
    <source>
        <dbReference type="ARBA" id="ARBA00022898"/>
    </source>
</evidence>
<dbReference type="SUPFAM" id="SSF53383">
    <property type="entry name" value="PLP-dependent transferases"/>
    <property type="match status" value="1"/>
</dbReference>
<keyword evidence="2 3" id="KW-0663">Pyridoxal phosphate</keyword>
<dbReference type="Gene3D" id="3.90.1150.10">
    <property type="entry name" value="Aspartate Aminotransferase, domain 1"/>
    <property type="match status" value="1"/>
</dbReference>
<dbReference type="InterPro" id="IPR015424">
    <property type="entry name" value="PyrdxlP-dep_Trfase"/>
</dbReference>
<evidence type="ECO:0000256" key="3">
    <source>
        <dbReference type="RuleBase" id="RU003560"/>
    </source>
</evidence>
<name>A0A7I7QU52_9MYCO</name>
<dbReference type="InterPro" id="IPR049704">
    <property type="entry name" value="Aminotrans_3_PPA_site"/>
</dbReference>
<comment type="similarity">
    <text evidence="1 3">Belongs to the class-III pyridoxal-phosphate-dependent aminotransferase family.</text>
</comment>
<dbReference type="Proteomes" id="UP000467193">
    <property type="component" value="Chromosome"/>
</dbReference>
<dbReference type="RefSeq" id="WP_163798411.1">
    <property type="nucleotide sequence ID" value="NZ_AP022588.1"/>
</dbReference>
<dbReference type="InterPro" id="IPR015421">
    <property type="entry name" value="PyrdxlP-dep_Trfase_major"/>
</dbReference>
<dbReference type="InterPro" id="IPR005814">
    <property type="entry name" value="Aminotrans_3"/>
</dbReference>
<reference evidence="4 5" key="1">
    <citation type="journal article" date="2019" name="Emerg. Microbes Infect.">
        <title>Comprehensive subspecies identification of 175 nontuberculous mycobacteria species based on 7547 genomic profiles.</title>
        <authorList>
            <person name="Matsumoto Y."/>
            <person name="Kinjo T."/>
            <person name="Motooka D."/>
            <person name="Nabeya D."/>
            <person name="Jung N."/>
            <person name="Uechi K."/>
            <person name="Horii T."/>
            <person name="Iida T."/>
            <person name="Fujita J."/>
            <person name="Nakamura S."/>
        </authorList>
    </citation>
    <scope>NUCLEOTIDE SEQUENCE [LARGE SCALE GENOMIC DNA]</scope>
    <source>
        <strain evidence="4 5">JCM 17899</strain>
    </source>
</reference>
<dbReference type="AlphaFoldDB" id="A0A7I7QU52"/>